<comment type="caution">
    <text evidence="2">The sequence shown here is derived from an EMBL/GenBank/DDBJ whole genome shotgun (WGS) entry which is preliminary data.</text>
</comment>
<reference evidence="2" key="1">
    <citation type="journal article" date="2014" name="Front. Microbiol.">
        <title>High frequency of phylogenetically diverse reductive dehalogenase-homologous genes in deep subseafloor sedimentary metagenomes.</title>
        <authorList>
            <person name="Kawai M."/>
            <person name="Futagami T."/>
            <person name="Toyoda A."/>
            <person name="Takaki Y."/>
            <person name="Nishi S."/>
            <person name="Hori S."/>
            <person name="Arai W."/>
            <person name="Tsubouchi T."/>
            <person name="Morono Y."/>
            <person name="Uchiyama I."/>
            <person name="Ito T."/>
            <person name="Fujiyama A."/>
            <person name="Inagaki F."/>
            <person name="Takami H."/>
        </authorList>
    </citation>
    <scope>NUCLEOTIDE SEQUENCE</scope>
    <source>
        <strain evidence="2">Expedition CK06-06</strain>
    </source>
</reference>
<protein>
    <submittedName>
        <fullName evidence="2">Uncharacterized protein</fullName>
    </submittedName>
</protein>
<accession>X1RTQ0</accession>
<evidence type="ECO:0000313" key="2">
    <source>
        <dbReference type="EMBL" id="GAI66570.1"/>
    </source>
</evidence>
<organism evidence="2">
    <name type="scientific">marine sediment metagenome</name>
    <dbReference type="NCBI Taxonomy" id="412755"/>
    <lineage>
        <taxon>unclassified sequences</taxon>
        <taxon>metagenomes</taxon>
        <taxon>ecological metagenomes</taxon>
    </lineage>
</organism>
<feature type="region of interest" description="Disordered" evidence="1">
    <location>
        <begin position="175"/>
        <end position="197"/>
    </location>
</feature>
<name>X1RTQ0_9ZZZZ</name>
<gene>
    <name evidence="2" type="ORF">S12H4_05935</name>
</gene>
<evidence type="ECO:0000256" key="1">
    <source>
        <dbReference type="SAM" id="MobiDB-lite"/>
    </source>
</evidence>
<dbReference type="EMBL" id="BARW01002026">
    <property type="protein sequence ID" value="GAI66570.1"/>
    <property type="molecule type" value="Genomic_DNA"/>
</dbReference>
<proteinExistence type="predicted"/>
<sequence length="197" mass="22969">MTLPLRPNPPGGFLRPIGCALFIRDFLLGLGPFDTPKIDPARGSPQSEIFLHYKDTLHRQFALDTAVREEEKEAKREKRPISPEKIEARAEFYLTRIPYKLTAMRYHSFVVYFSNLQRLGWVEFTGEEEASAFQDNYPPGPPRKYFRLTDKGKAAPDPEWSNPLMALYADRWGGQAAAREHNRELRRKRKYTRVRSR</sequence>
<dbReference type="AlphaFoldDB" id="X1RTQ0"/>
<feature type="compositionally biased region" description="Basic residues" evidence="1">
    <location>
        <begin position="184"/>
        <end position="197"/>
    </location>
</feature>